<reference evidence="3 4" key="1">
    <citation type="submission" date="2019-12" db="EMBL/GenBank/DDBJ databases">
        <title>Genomic-based taxomic classification of the family Erythrobacteraceae.</title>
        <authorList>
            <person name="Xu L."/>
        </authorList>
    </citation>
    <scope>NUCLEOTIDE SEQUENCE [LARGE SCALE GENOMIC DNA]</scope>
    <source>
        <strain evidence="3 4">JCM 17802</strain>
    </source>
</reference>
<evidence type="ECO:0000256" key="1">
    <source>
        <dbReference type="SAM" id="MobiDB-lite"/>
    </source>
</evidence>
<gene>
    <name evidence="3" type="ORF">GRI36_13600</name>
</gene>
<dbReference type="Proteomes" id="UP000468943">
    <property type="component" value="Unassembled WGS sequence"/>
</dbReference>
<keyword evidence="4" id="KW-1185">Reference proteome</keyword>
<keyword evidence="2" id="KW-1133">Transmembrane helix</keyword>
<feature type="transmembrane region" description="Helical" evidence="2">
    <location>
        <begin position="77"/>
        <end position="96"/>
    </location>
</feature>
<feature type="region of interest" description="Disordered" evidence="1">
    <location>
        <begin position="17"/>
        <end position="38"/>
    </location>
</feature>
<proteinExistence type="predicted"/>
<organism evidence="3 4">
    <name type="scientific">Pontixanthobacter gangjinensis</name>
    <dbReference type="NCBI Taxonomy" id="1028742"/>
    <lineage>
        <taxon>Bacteria</taxon>
        <taxon>Pseudomonadati</taxon>
        <taxon>Pseudomonadota</taxon>
        <taxon>Alphaproteobacteria</taxon>
        <taxon>Sphingomonadales</taxon>
        <taxon>Erythrobacteraceae</taxon>
        <taxon>Pontixanthobacter</taxon>
    </lineage>
</organism>
<evidence type="ECO:0000313" key="3">
    <source>
        <dbReference type="EMBL" id="MXO57906.1"/>
    </source>
</evidence>
<dbReference type="EMBL" id="WTYS01000001">
    <property type="protein sequence ID" value="MXO57906.1"/>
    <property type="molecule type" value="Genomic_DNA"/>
</dbReference>
<dbReference type="AlphaFoldDB" id="A0A6I4SSG1"/>
<sequence>MNDLTTDSDRVIEEARRVRDDNREGGRHRRSGSIGKGSAKLKTQHVVGKIKRIVLAVAGIIVAAMVAGLVIDGIGFTGIMVTFLAIVAATVALSAYPKIKVPKRADLTKGDVRQMVGKTELWLEHQRPALPPPAAKIVEDMGVQLDSLGLQLETIDQNHPAAREIRSLVGDVLPQTVDSYRNIPAHLRSEKRAGSTPDEQLTDSLGKISKEIDSVTRQLAEGSLDDLAIKTRYLEYKYGENHDTSGEKA</sequence>
<comment type="caution">
    <text evidence="3">The sequence shown here is derived from an EMBL/GenBank/DDBJ whole genome shotgun (WGS) entry which is preliminary data.</text>
</comment>
<evidence type="ECO:0000313" key="4">
    <source>
        <dbReference type="Proteomes" id="UP000468943"/>
    </source>
</evidence>
<evidence type="ECO:0000256" key="2">
    <source>
        <dbReference type="SAM" id="Phobius"/>
    </source>
</evidence>
<dbReference type="OrthoDB" id="7594143at2"/>
<accession>A0A6I4SSG1</accession>
<evidence type="ECO:0008006" key="5">
    <source>
        <dbReference type="Google" id="ProtNLM"/>
    </source>
</evidence>
<keyword evidence="2" id="KW-0472">Membrane</keyword>
<feature type="transmembrane region" description="Helical" evidence="2">
    <location>
        <begin position="53"/>
        <end position="71"/>
    </location>
</feature>
<name>A0A6I4SSG1_9SPHN</name>
<protein>
    <recommendedName>
        <fullName evidence="5">5-bromo-4-chloroindolyl phosphate hydrolysis protein</fullName>
    </recommendedName>
</protein>
<keyword evidence="2" id="KW-0812">Transmembrane</keyword>
<dbReference type="RefSeq" id="WP_160598929.1">
    <property type="nucleotide sequence ID" value="NZ_WTYS01000001.1"/>
</dbReference>